<dbReference type="InterPro" id="IPR001680">
    <property type="entry name" value="WD40_rpt"/>
</dbReference>
<dbReference type="InterPro" id="IPR019775">
    <property type="entry name" value="WD40_repeat_CS"/>
</dbReference>
<dbReference type="PROSITE" id="PS50294">
    <property type="entry name" value="WD_REPEATS_REGION"/>
    <property type="match status" value="1"/>
</dbReference>
<accession>A0AAD6WRJ5</accession>
<dbReference type="Proteomes" id="UP001218188">
    <property type="component" value="Unassembled WGS sequence"/>
</dbReference>
<dbReference type="InterPro" id="IPR050505">
    <property type="entry name" value="WDR55/POC1"/>
</dbReference>
<gene>
    <name evidence="6" type="ORF">C8F04DRAFT_1274296</name>
</gene>
<keyword evidence="5" id="KW-1133">Transmembrane helix</keyword>
<feature type="transmembrane region" description="Helical" evidence="5">
    <location>
        <begin position="389"/>
        <end position="409"/>
    </location>
</feature>
<dbReference type="PROSITE" id="PS00678">
    <property type="entry name" value="WD_REPEATS_1"/>
    <property type="match status" value="1"/>
</dbReference>
<keyword evidence="2" id="KW-0677">Repeat</keyword>
<dbReference type="Gene3D" id="2.130.10.10">
    <property type="entry name" value="YVTN repeat-like/Quinoprotein amine dehydrogenase"/>
    <property type="match status" value="2"/>
</dbReference>
<dbReference type="InterPro" id="IPR036322">
    <property type="entry name" value="WD40_repeat_dom_sf"/>
</dbReference>
<dbReference type="SMART" id="SM00320">
    <property type="entry name" value="WD40"/>
    <property type="match status" value="2"/>
</dbReference>
<sequence length="410" mass="45316">MSYSLHRTLTPSNTRGGLVNALLFFEDGTRLASGGDDEVLRIWDVRSGDCQEFTDSGWGQITNLTIMLDPAVGDTQGLLIGTGRGLVSMYPWHKRTMQFNRQAATNTAVFAAPVESQAFDAARSRFVAASQLGNVKMYAIRDCRMVLVWSFSMGSSIPRSLEFMGDNSETLLIHTLTTGTVLCCDSSTGELTVESQRLRGGVGFVAFSPDKQQKAVHNLSIDRYELYGPADSGPSPISRFGCSRKIKGAAFAEGVRIICGGDEGTVYVCNIPNHEIEQELIQDDYGTICALTTCSTRNYHLIASAAGELPACVYIWGKPTQLRQAEDMEQELERQQLEAQTALDAATLAQSRQEAESLRAEWAAKVENVRRLKANVERKRTRNLILRRFLVLSILILPIVMTLWCHYALV</sequence>
<keyword evidence="1 3" id="KW-0853">WD repeat</keyword>
<dbReference type="AlphaFoldDB" id="A0AAD6WRJ5"/>
<evidence type="ECO:0000256" key="2">
    <source>
        <dbReference type="ARBA" id="ARBA00022737"/>
    </source>
</evidence>
<feature type="coiled-coil region" evidence="4">
    <location>
        <begin position="318"/>
        <end position="379"/>
    </location>
</feature>
<dbReference type="PANTHER" id="PTHR44019">
    <property type="entry name" value="WD REPEAT-CONTAINING PROTEIN 55"/>
    <property type="match status" value="1"/>
</dbReference>
<keyword evidence="5" id="KW-0472">Membrane</keyword>
<evidence type="ECO:0000313" key="7">
    <source>
        <dbReference type="Proteomes" id="UP001218188"/>
    </source>
</evidence>
<proteinExistence type="predicted"/>
<evidence type="ECO:0000256" key="4">
    <source>
        <dbReference type="SAM" id="Coils"/>
    </source>
</evidence>
<evidence type="ECO:0000256" key="1">
    <source>
        <dbReference type="ARBA" id="ARBA00022574"/>
    </source>
</evidence>
<dbReference type="Pfam" id="PF00400">
    <property type="entry name" value="WD40"/>
    <property type="match status" value="1"/>
</dbReference>
<comment type="caution">
    <text evidence="6">The sequence shown here is derived from an EMBL/GenBank/DDBJ whole genome shotgun (WGS) entry which is preliminary data.</text>
</comment>
<dbReference type="PANTHER" id="PTHR44019:SF8">
    <property type="entry name" value="POC1 CENTRIOLAR PROTEIN HOMOLOG"/>
    <property type="match status" value="1"/>
</dbReference>
<dbReference type="SUPFAM" id="SSF50978">
    <property type="entry name" value="WD40 repeat-like"/>
    <property type="match status" value="1"/>
</dbReference>
<evidence type="ECO:0000256" key="5">
    <source>
        <dbReference type="SAM" id="Phobius"/>
    </source>
</evidence>
<keyword evidence="4" id="KW-0175">Coiled coil</keyword>
<organism evidence="6 7">
    <name type="scientific">Mycena alexandri</name>
    <dbReference type="NCBI Taxonomy" id="1745969"/>
    <lineage>
        <taxon>Eukaryota</taxon>
        <taxon>Fungi</taxon>
        <taxon>Dikarya</taxon>
        <taxon>Basidiomycota</taxon>
        <taxon>Agaricomycotina</taxon>
        <taxon>Agaricomycetes</taxon>
        <taxon>Agaricomycetidae</taxon>
        <taxon>Agaricales</taxon>
        <taxon>Marasmiineae</taxon>
        <taxon>Mycenaceae</taxon>
        <taxon>Mycena</taxon>
    </lineage>
</organism>
<evidence type="ECO:0000313" key="6">
    <source>
        <dbReference type="EMBL" id="KAJ7020976.1"/>
    </source>
</evidence>
<feature type="repeat" description="WD" evidence="3">
    <location>
        <begin position="19"/>
        <end position="53"/>
    </location>
</feature>
<dbReference type="PROSITE" id="PS50082">
    <property type="entry name" value="WD_REPEATS_2"/>
    <property type="match status" value="1"/>
</dbReference>
<keyword evidence="7" id="KW-1185">Reference proteome</keyword>
<reference evidence="6" key="1">
    <citation type="submission" date="2023-03" db="EMBL/GenBank/DDBJ databases">
        <title>Massive genome expansion in bonnet fungi (Mycena s.s.) driven by repeated elements and novel gene families across ecological guilds.</title>
        <authorList>
            <consortium name="Lawrence Berkeley National Laboratory"/>
            <person name="Harder C.B."/>
            <person name="Miyauchi S."/>
            <person name="Viragh M."/>
            <person name="Kuo A."/>
            <person name="Thoen E."/>
            <person name="Andreopoulos B."/>
            <person name="Lu D."/>
            <person name="Skrede I."/>
            <person name="Drula E."/>
            <person name="Henrissat B."/>
            <person name="Morin E."/>
            <person name="Kohler A."/>
            <person name="Barry K."/>
            <person name="LaButti K."/>
            <person name="Morin E."/>
            <person name="Salamov A."/>
            <person name="Lipzen A."/>
            <person name="Mereny Z."/>
            <person name="Hegedus B."/>
            <person name="Baldrian P."/>
            <person name="Stursova M."/>
            <person name="Weitz H."/>
            <person name="Taylor A."/>
            <person name="Grigoriev I.V."/>
            <person name="Nagy L.G."/>
            <person name="Martin F."/>
            <person name="Kauserud H."/>
        </authorList>
    </citation>
    <scope>NUCLEOTIDE SEQUENCE</scope>
    <source>
        <strain evidence="6">CBHHK200</strain>
    </source>
</reference>
<dbReference type="InterPro" id="IPR015943">
    <property type="entry name" value="WD40/YVTN_repeat-like_dom_sf"/>
</dbReference>
<dbReference type="EMBL" id="JARJCM010000245">
    <property type="protein sequence ID" value="KAJ7020976.1"/>
    <property type="molecule type" value="Genomic_DNA"/>
</dbReference>
<protein>
    <submittedName>
        <fullName evidence="6">WD40-repeat-containing domain protein</fullName>
    </submittedName>
</protein>
<name>A0AAD6WRJ5_9AGAR</name>
<keyword evidence="5" id="KW-0812">Transmembrane</keyword>
<evidence type="ECO:0000256" key="3">
    <source>
        <dbReference type="PROSITE-ProRule" id="PRU00221"/>
    </source>
</evidence>